<accession>A0A3S0XDZ4</accession>
<dbReference type="AlphaFoldDB" id="A0A3S0XDZ4"/>
<evidence type="ECO:0000313" key="1">
    <source>
        <dbReference type="EMBL" id="RUR67616.1"/>
    </source>
</evidence>
<comment type="caution">
    <text evidence="1">The sequence shown here is derived from an EMBL/GenBank/DDBJ whole genome shotgun (WGS) entry which is preliminary data.</text>
</comment>
<name>A0A3S0XDZ4_9BURK</name>
<protein>
    <recommendedName>
        <fullName evidence="3">DUF2846 domain-containing protein</fullName>
    </recommendedName>
</protein>
<evidence type="ECO:0008006" key="3">
    <source>
        <dbReference type="Google" id="ProtNLM"/>
    </source>
</evidence>
<dbReference type="EMBL" id="RXFT01000004">
    <property type="protein sequence ID" value="RUR67616.1"/>
    <property type="molecule type" value="Genomic_DNA"/>
</dbReference>
<dbReference type="Proteomes" id="UP000281118">
    <property type="component" value="Unassembled WGS sequence"/>
</dbReference>
<organism evidence="1 2">
    <name type="scientific">Variovorax guangxiensis</name>
    <dbReference type="NCBI Taxonomy" id="1775474"/>
    <lineage>
        <taxon>Bacteria</taxon>
        <taxon>Pseudomonadati</taxon>
        <taxon>Pseudomonadota</taxon>
        <taxon>Betaproteobacteria</taxon>
        <taxon>Burkholderiales</taxon>
        <taxon>Comamonadaceae</taxon>
        <taxon>Variovorax</taxon>
    </lineage>
</organism>
<sequence>MNNLIDGVRRPIARPSTTFNGRVMRALTALPLAAALWGCASPAARVPVETVRSNYQNQLVKPGEPFATLSGYPYSHYMDTAWAAYVPSRVDGIATGIRQFGGASVGLYSPQVALLRLKIPPGRHNVMVSGGKLTGEQTLLKNIEFKAGANYVITEKTNEKGKRFVLISAYRADTRFSIDEKEHYLIDSAALAVAPLGSTE</sequence>
<dbReference type="RefSeq" id="WP_126021784.1">
    <property type="nucleotide sequence ID" value="NZ_RXFT01000004.1"/>
</dbReference>
<dbReference type="OrthoDB" id="9891274at2"/>
<evidence type="ECO:0000313" key="2">
    <source>
        <dbReference type="Proteomes" id="UP000281118"/>
    </source>
</evidence>
<gene>
    <name evidence="1" type="ORF">EJP67_11180</name>
</gene>
<proteinExistence type="predicted"/>
<reference evidence="1 2" key="1">
    <citation type="submission" date="2018-12" db="EMBL/GenBank/DDBJ databases">
        <title>The genome sequences of Variovorax guangxiensis DSM 27352.</title>
        <authorList>
            <person name="Gao J."/>
            <person name="Sun J."/>
        </authorList>
    </citation>
    <scope>NUCLEOTIDE SEQUENCE [LARGE SCALE GENOMIC DNA]</scope>
    <source>
        <strain evidence="1 2">DSM 27352</strain>
    </source>
</reference>